<evidence type="ECO:0000256" key="1">
    <source>
        <dbReference type="SAM" id="MobiDB-lite"/>
    </source>
</evidence>
<dbReference type="Proteomes" id="UP001144036">
    <property type="component" value="Unassembled WGS sequence"/>
</dbReference>
<gene>
    <name evidence="2" type="ORF">OUY22_27010</name>
</gene>
<sequence>MAQNCECRVTLEDVAEKAGFLPVAAVAHQAKRLGLDVRGDWAGRPSVAVADAAHLYATVTGSADEANRANADRLRAEDEETRRRDEAGRKVYQETYDREVQRGVPAPKAAERAALARTEYLEAQHPGFIARIRQVVSR</sequence>
<comment type="caution">
    <text evidence="2">The sequence shown here is derived from an EMBL/GenBank/DDBJ whole genome shotgun (WGS) entry which is preliminary data.</text>
</comment>
<evidence type="ECO:0000313" key="3">
    <source>
        <dbReference type="Proteomes" id="UP001144036"/>
    </source>
</evidence>
<dbReference type="RefSeq" id="WP_270157978.1">
    <property type="nucleotide sequence ID" value="NZ_JAPNNL010000136.1"/>
</dbReference>
<reference evidence="2" key="1">
    <citation type="submission" date="2022-11" db="EMBL/GenBank/DDBJ databases">
        <title>Nonomuraea corallina sp. nov., a new species of the genus Nonomuraea isolated from sea side sediment in Thai sea.</title>
        <authorList>
            <person name="Ngamcharungchit C."/>
            <person name="Matsumoto A."/>
            <person name="Suriyachadkun C."/>
            <person name="Panbangred W."/>
            <person name="Inahashi Y."/>
            <person name="Intra B."/>
        </authorList>
    </citation>
    <scope>NUCLEOTIDE SEQUENCE</scope>
    <source>
        <strain evidence="2">MCN248</strain>
    </source>
</reference>
<feature type="region of interest" description="Disordered" evidence="1">
    <location>
        <begin position="66"/>
        <end position="92"/>
    </location>
</feature>
<protein>
    <submittedName>
        <fullName evidence="2">Uncharacterized protein</fullName>
    </submittedName>
</protein>
<evidence type="ECO:0000313" key="2">
    <source>
        <dbReference type="EMBL" id="MDA0637069.1"/>
    </source>
</evidence>
<accession>A0ABT4SIV8</accession>
<dbReference type="EMBL" id="JAPNNL010000136">
    <property type="protein sequence ID" value="MDA0637069.1"/>
    <property type="molecule type" value="Genomic_DNA"/>
</dbReference>
<proteinExistence type="predicted"/>
<keyword evidence="3" id="KW-1185">Reference proteome</keyword>
<name>A0ABT4SIV8_9ACTN</name>
<organism evidence="2 3">
    <name type="scientific">Nonomuraea corallina</name>
    <dbReference type="NCBI Taxonomy" id="2989783"/>
    <lineage>
        <taxon>Bacteria</taxon>
        <taxon>Bacillati</taxon>
        <taxon>Actinomycetota</taxon>
        <taxon>Actinomycetes</taxon>
        <taxon>Streptosporangiales</taxon>
        <taxon>Streptosporangiaceae</taxon>
        <taxon>Nonomuraea</taxon>
    </lineage>
</organism>